<protein>
    <submittedName>
        <fullName evidence="4">Small nuclear ribonucleoprotein</fullName>
    </submittedName>
</protein>
<dbReference type="InterPro" id="IPR035979">
    <property type="entry name" value="RBD_domain_sf"/>
</dbReference>
<gene>
    <name evidence="4" type="ORF">IE077_003007</name>
</gene>
<dbReference type="CDD" id="cd12246">
    <property type="entry name" value="RRM1_U1A_like"/>
    <property type="match status" value="1"/>
</dbReference>
<dbReference type="SUPFAM" id="SSF54928">
    <property type="entry name" value="RNA-binding domain, RBD"/>
    <property type="match status" value="1"/>
</dbReference>
<keyword evidence="4" id="KW-0687">Ribonucleoprotein</keyword>
<name>A0ABQ7J9A5_9APIC</name>
<feature type="domain" description="RRM" evidence="3">
    <location>
        <begin position="26"/>
        <end position="105"/>
    </location>
</feature>
<dbReference type="InterPro" id="IPR012677">
    <property type="entry name" value="Nucleotide-bd_a/b_plait_sf"/>
</dbReference>
<dbReference type="Pfam" id="PF00076">
    <property type="entry name" value="RRM_1"/>
    <property type="match status" value="2"/>
</dbReference>
<feature type="domain" description="RRM" evidence="3">
    <location>
        <begin position="154"/>
        <end position="226"/>
    </location>
</feature>
<evidence type="ECO:0000313" key="4">
    <source>
        <dbReference type="EMBL" id="KAF8820596.1"/>
    </source>
</evidence>
<evidence type="ECO:0000256" key="2">
    <source>
        <dbReference type="PROSITE-ProRule" id="PRU00176"/>
    </source>
</evidence>
<dbReference type="InterPro" id="IPR000504">
    <property type="entry name" value="RRM_dom"/>
</dbReference>
<proteinExistence type="predicted"/>
<keyword evidence="5" id="KW-1185">Reference proteome</keyword>
<dbReference type="CDD" id="cd12247">
    <property type="entry name" value="RRM2_U1A_like"/>
    <property type="match status" value="1"/>
</dbReference>
<keyword evidence="1 2" id="KW-0694">RNA-binding</keyword>
<evidence type="ECO:0000256" key="1">
    <source>
        <dbReference type="ARBA" id="ARBA00022884"/>
    </source>
</evidence>
<dbReference type="Proteomes" id="UP000823046">
    <property type="component" value="Unassembled WGS sequence"/>
</dbReference>
<reference evidence="4 5" key="1">
    <citation type="journal article" date="2020" name="bioRxiv">
        <title>Metabolic contributions of an alphaproteobacterial endosymbiont in the apicomplexan Cardiosporidium cionae.</title>
        <authorList>
            <person name="Hunter E.S."/>
            <person name="Paight C.J."/>
            <person name="Lane C.E."/>
        </authorList>
    </citation>
    <scope>NUCLEOTIDE SEQUENCE [LARGE SCALE GENOMIC DNA]</scope>
    <source>
        <strain evidence="4">ESH_2018</strain>
    </source>
</reference>
<dbReference type="Gene3D" id="3.30.70.330">
    <property type="match status" value="2"/>
</dbReference>
<evidence type="ECO:0000313" key="5">
    <source>
        <dbReference type="Proteomes" id="UP000823046"/>
    </source>
</evidence>
<dbReference type="EMBL" id="JADAQX010000346">
    <property type="protein sequence ID" value="KAF8820596.1"/>
    <property type="molecule type" value="Genomic_DNA"/>
</dbReference>
<accession>A0ABQ7J9A5</accession>
<comment type="caution">
    <text evidence="4">The sequence shown here is derived from an EMBL/GenBank/DDBJ whole genome shotgun (WGS) entry which is preliminary data.</text>
</comment>
<dbReference type="GO" id="GO:1990904">
    <property type="term" value="C:ribonucleoprotein complex"/>
    <property type="evidence" value="ECO:0007669"/>
    <property type="project" value="UniProtKB-KW"/>
</dbReference>
<dbReference type="SMART" id="SM00360">
    <property type="entry name" value="RRM"/>
    <property type="match status" value="2"/>
</dbReference>
<evidence type="ECO:0000259" key="3">
    <source>
        <dbReference type="PROSITE" id="PS50102"/>
    </source>
</evidence>
<dbReference type="PROSITE" id="PS50102">
    <property type="entry name" value="RRM"/>
    <property type="match status" value="2"/>
</dbReference>
<dbReference type="PANTHER" id="PTHR10501">
    <property type="entry name" value="U1 SMALL NUCLEAR RIBONUCLEOPROTEIN A/U2 SMALL NUCLEAR RIBONUCLEOPROTEIN B"/>
    <property type="match status" value="1"/>
</dbReference>
<organism evidence="4 5">
    <name type="scientific">Cardiosporidium cionae</name>
    <dbReference type="NCBI Taxonomy" id="476202"/>
    <lineage>
        <taxon>Eukaryota</taxon>
        <taxon>Sar</taxon>
        <taxon>Alveolata</taxon>
        <taxon>Apicomplexa</taxon>
        <taxon>Aconoidasida</taxon>
        <taxon>Nephromycida</taxon>
        <taxon>Cardiosporidium</taxon>
    </lineage>
</organism>
<sequence length="226" mass="25133">MITRGRPQPPAVPSIAAGLGDIPPNQTLYCKNLNDKIKRQEMISCLYEFFCSFGEIVDIVCRNGASQRGQAFVVFNDISSATNALRSMQGKEFLDKPMNIQYAKRKSDAIARLDGSYKPRWINGARAVEGQEATSAEGQKMRPFIGAKNLANQATLFVENVPPTMTIAGLEALFKQYPGIIECRLVEGRNVAFVDFRSSTHAEVAMDGLQDFRVTPDYKLKISFLR</sequence>